<name>A0A385IIS8_9CAUD</name>
<reference evidence="1 2" key="1">
    <citation type="journal article" date="2018" name="Sci. Rep.">
        <title>Enhanced antibacterial effect of the novel T4-like bacteriophage KARL-1 in combination with antibiotics against multi-drug resistant Acinetobacter baumannii.</title>
        <authorList>
            <person name="Jansen M."/>
            <person name="Wahida A."/>
            <person name="Latz S."/>
            <person name="Kruttgen A."/>
            <person name="Hafner H."/>
            <person name="Buhl E.M."/>
            <person name="Ritter K."/>
            <person name="Horz H.P."/>
        </authorList>
    </citation>
    <scope>NUCLEOTIDE SEQUENCE [LARGE SCALE GENOMIC DNA]</scope>
</reference>
<sequence length="85" mass="9647">MKLKNVLLVNEKPKTKHIMFNLASEYPARFKIEYLVTRKGGKVGQLTITCEETGRSMRLYPHQVEAAVDSVMDANIGEELPPGEW</sequence>
<evidence type="ECO:0000313" key="2">
    <source>
        <dbReference type="Proteomes" id="UP000277855"/>
    </source>
</evidence>
<protein>
    <submittedName>
        <fullName evidence="1">Uncharacterized protein</fullName>
    </submittedName>
</protein>
<dbReference type="EMBL" id="MH713599">
    <property type="protein sequence ID" value="AXY82795.1"/>
    <property type="molecule type" value="Genomic_DNA"/>
</dbReference>
<gene>
    <name evidence="1" type="ORF">KARL1_176</name>
</gene>
<keyword evidence="2" id="KW-1185">Reference proteome</keyword>
<accession>A0A385IIS8</accession>
<evidence type="ECO:0000313" key="1">
    <source>
        <dbReference type="EMBL" id="AXY82795.1"/>
    </source>
</evidence>
<dbReference type="Proteomes" id="UP000277855">
    <property type="component" value="Segment"/>
</dbReference>
<proteinExistence type="predicted"/>
<organism evidence="1 2">
    <name type="scientific">Acinetobacter phage KARL-1</name>
    <dbReference type="NCBI Taxonomy" id="2301662"/>
    <lineage>
        <taxon>Viruses</taxon>
        <taxon>Duplodnaviria</taxon>
        <taxon>Heunggongvirae</taxon>
        <taxon>Uroviricota</taxon>
        <taxon>Caudoviricetes</taxon>
        <taxon>Pantevenvirales</taxon>
        <taxon>Straboviridae</taxon>
        <taxon>Twarogvirinae</taxon>
        <taxon>Lazarusvirus</taxon>
        <taxon>Lazarusvirus karl</taxon>
    </lineage>
</organism>